<organism evidence="1 2">
    <name type="scientific">Shivajiella indica</name>
    <dbReference type="NCBI Taxonomy" id="872115"/>
    <lineage>
        <taxon>Bacteria</taxon>
        <taxon>Pseudomonadati</taxon>
        <taxon>Bacteroidota</taxon>
        <taxon>Cytophagia</taxon>
        <taxon>Cytophagales</taxon>
        <taxon>Cyclobacteriaceae</taxon>
        <taxon>Shivajiella</taxon>
    </lineage>
</organism>
<dbReference type="InterPro" id="IPR014917">
    <property type="entry name" value="DUF1800"/>
</dbReference>
<reference evidence="2" key="1">
    <citation type="journal article" date="2019" name="Int. J. Syst. Evol. Microbiol.">
        <title>The Global Catalogue of Microorganisms (GCM) 10K type strain sequencing project: providing services to taxonomists for standard genome sequencing and annotation.</title>
        <authorList>
            <consortium name="The Broad Institute Genomics Platform"/>
            <consortium name="The Broad Institute Genome Sequencing Center for Infectious Disease"/>
            <person name="Wu L."/>
            <person name="Ma J."/>
        </authorList>
    </citation>
    <scope>NUCLEOTIDE SEQUENCE [LARGE SCALE GENOMIC DNA]</scope>
    <source>
        <strain evidence="2">KCTC 19812</strain>
    </source>
</reference>
<protein>
    <submittedName>
        <fullName evidence="1">DUF1800 family protein</fullName>
    </submittedName>
</protein>
<name>A0ABW5B6K5_9BACT</name>
<comment type="caution">
    <text evidence="1">The sequence shown here is derived from an EMBL/GenBank/DDBJ whole genome shotgun (WGS) entry which is preliminary data.</text>
</comment>
<sequence length="574" mass="66324">MEVIRPGQYRHLVPKYQKVAPIELAKNSNGKVIRDVAASARLQEIEAGLEPFSGEFTDRHLAHLIKRISFGVKPDELNRFRNSGIGSVLDHFFTNNFNYPEPVNNYNMDSDNIDPEVPERESFVLAKFDNEFEGDRIVSMKAWMIGRILNSQSSIQEKMILFWWSYLPIKMWDVFISKNCYRYFKMLEKHSLGNFKELIRDLTIDPAMLIFLSGAFNNKNTPDENFARELQELFCVGKGKDARYTEEDVRMVARVLTGWTIDWESIHSTGAPQSIFDPEMHHTGEKRFSAFYGNKVIQGREGADGAQELDELLDMIFATSECAKHIARKIYAFFVSTEISESAERNVITPLSQVIRQNNYDIEPALRVLFSSAHFYHPYIIGVMIKNPLDFTLGFWKIFEMKMASNFQEEKEMYSGILWQTANIGMEIGDPPNVAGWTPYYQTPMYDKIWINTDTIAKRIFLCDAMIFWGYRLSNSQFITADILEFVKKLDKPEDPNALIQEASVTIMGVELTESYINLVKQILLSGQDMDYYWTGAWLSYMDNPSDLESKNVVLNRLNPAFQRLLQLAETQLM</sequence>
<evidence type="ECO:0000313" key="2">
    <source>
        <dbReference type="Proteomes" id="UP001597414"/>
    </source>
</evidence>
<evidence type="ECO:0000313" key="1">
    <source>
        <dbReference type="EMBL" id="MFD2201129.1"/>
    </source>
</evidence>
<accession>A0ABW5B6K5</accession>
<keyword evidence="2" id="KW-1185">Reference proteome</keyword>
<dbReference type="Proteomes" id="UP001597414">
    <property type="component" value="Unassembled WGS sequence"/>
</dbReference>
<gene>
    <name evidence="1" type="ORF">ACFSKV_06100</name>
</gene>
<dbReference type="Pfam" id="PF08811">
    <property type="entry name" value="DUF1800"/>
    <property type="match status" value="1"/>
</dbReference>
<proteinExistence type="predicted"/>
<dbReference type="EMBL" id="JBHUIV010000010">
    <property type="protein sequence ID" value="MFD2201129.1"/>
    <property type="molecule type" value="Genomic_DNA"/>
</dbReference>
<dbReference type="RefSeq" id="WP_380801032.1">
    <property type="nucleotide sequence ID" value="NZ_JBHUIV010000010.1"/>
</dbReference>